<name>A0A8J3BEB7_9ACTN</name>
<proteinExistence type="inferred from homology"/>
<reference evidence="3" key="2">
    <citation type="submission" date="2020-09" db="EMBL/GenBank/DDBJ databases">
        <authorList>
            <person name="Sun Q."/>
            <person name="Ohkuma M."/>
        </authorList>
    </citation>
    <scope>NUCLEOTIDE SEQUENCE</scope>
    <source>
        <strain evidence="3">JCM 3090</strain>
    </source>
</reference>
<dbReference type="PANTHER" id="PTHR42993:SF1">
    <property type="entry name" value="MAOC-LIKE DEHYDRATASE DOMAIN-CONTAINING PROTEIN"/>
    <property type="match status" value="1"/>
</dbReference>
<reference evidence="3" key="1">
    <citation type="journal article" date="2014" name="Int. J. Syst. Evol. Microbiol.">
        <title>Complete genome sequence of Corynebacterium casei LMG S-19264T (=DSM 44701T), isolated from a smear-ripened cheese.</title>
        <authorList>
            <consortium name="US DOE Joint Genome Institute (JGI-PGF)"/>
            <person name="Walter F."/>
            <person name="Albersmeier A."/>
            <person name="Kalinowski J."/>
            <person name="Ruckert C."/>
        </authorList>
    </citation>
    <scope>NUCLEOTIDE SEQUENCE</scope>
    <source>
        <strain evidence="3">JCM 3090</strain>
    </source>
</reference>
<dbReference type="AlphaFoldDB" id="A0A8J3BEB7"/>
<dbReference type="SUPFAM" id="SSF54637">
    <property type="entry name" value="Thioesterase/thiol ester dehydrase-isomerase"/>
    <property type="match status" value="1"/>
</dbReference>
<evidence type="ECO:0000313" key="3">
    <source>
        <dbReference type="EMBL" id="GGK01033.1"/>
    </source>
</evidence>
<dbReference type="InterPro" id="IPR039375">
    <property type="entry name" value="NodN-like"/>
</dbReference>
<dbReference type="PANTHER" id="PTHR42993">
    <property type="entry name" value="MAOC-LIKE DEHYDRATASE DOMAIN-CONTAINING PROTEIN"/>
    <property type="match status" value="1"/>
</dbReference>
<organism evidence="3 4">
    <name type="scientific">Pilimelia anulata</name>
    <dbReference type="NCBI Taxonomy" id="53371"/>
    <lineage>
        <taxon>Bacteria</taxon>
        <taxon>Bacillati</taxon>
        <taxon>Actinomycetota</taxon>
        <taxon>Actinomycetes</taxon>
        <taxon>Micromonosporales</taxon>
        <taxon>Micromonosporaceae</taxon>
        <taxon>Pilimelia</taxon>
    </lineage>
</organism>
<evidence type="ECO:0000313" key="4">
    <source>
        <dbReference type="Proteomes" id="UP000649739"/>
    </source>
</evidence>
<dbReference type="CDD" id="cd03450">
    <property type="entry name" value="NodN"/>
    <property type="match status" value="1"/>
</dbReference>
<dbReference type="RefSeq" id="WP_229784120.1">
    <property type="nucleotide sequence ID" value="NZ_BMQB01000007.1"/>
</dbReference>
<dbReference type="EMBL" id="BMQB01000007">
    <property type="protein sequence ID" value="GGK01033.1"/>
    <property type="molecule type" value="Genomic_DNA"/>
</dbReference>
<feature type="domain" description="MaoC-like" evidence="2">
    <location>
        <begin position="12"/>
        <end position="118"/>
    </location>
</feature>
<comment type="similarity">
    <text evidence="1">Belongs to the enoyl-CoA hydratase/isomerase family.</text>
</comment>
<comment type="caution">
    <text evidence="3">The sequence shown here is derived from an EMBL/GenBank/DDBJ whole genome shotgun (WGS) entry which is preliminary data.</text>
</comment>
<gene>
    <name evidence="3" type="ORF">GCM10010123_33830</name>
</gene>
<protein>
    <submittedName>
        <fullName evidence="3">MaoC family dehydratase</fullName>
    </submittedName>
</protein>
<evidence type="ECO:0000259" key="2">
    <source>
        <dbReference type="Pfam" id="PF01575"/>
    </source>
</evidence>
<sequence length="150" mass="16030">MRTFAAPDELRAAVGEHLGYSAWRAVDQARIDGFADATDDHQWIHTDPARAAAGPYGGTIAHGYLVLALLPTLVTEVFAVEGARLRVNYGLDRVRFPAPLRTGDEIRAGVEVAGVGEVPGGLHLELAVTVEPRSGGKPCCVARTLTRLYV</sequence>
<evidence type="ECO:0000256" key="1">
    <source>
        <dbReference type="ARBA" id="ARBA00005254"/>
    </source>
</evidence>
<dbReference type="Proteomes" id="UP000649739">
    <property type="component" value="Unassembled WGS sequence"/>
</dbReference>
<keyword evidence="4" id="KW-1185">Reference proteome</keyword>
<dbReference type="InterPro" id="IPR002539">
    <property type="entry name" value="MaoC-like_dom"/>
</dbReference>
<dbReference type="InterPro" id="IPR029069">
    <property type="entry name" value="HotDog_dom_sf"/>
</dbReference>
<accession>A0A8J3BEB7</accession>
<dbReference type="Gene3D" id="3.10.129.10">
    <property type="entry name" value="Hotdog Thioesterase"/>
    <property type="match status" value="1"/>
</dbReference>
<dbReference type="Pfam" id="PF01575">
    <property type="entry name" value="MaoC_dehydratas"/>
    <property type="match status" value="1"/>
</dbReference>